<organism evidence="5 6">
    <name type="scientific">Sphingomonas horti</name>
    <dbReference type="NCBI Taxonomy" id="2682842"/>
    <lineage>
        <taxon>Bacteria</taxon>
        <taxon>Pseudomonadati</taxon>
        <taxon>Pseudomonadota</taxon>
        <taxon>Alphaproteobacteria</taxon>
        <taxon>Sphingomonadales</taxon>
        <taxon>Sphingomonadaceae</taxon>
        <taxon>Sphingomonas</taxon>
    </lineage>
</organism>
<comment type="similarity">
    <text evidence="1">Belongs to the peptidase U62 family.</text>
</comment>
<gene>
    <name evidence="5" type="ORF">GON01_15755</name>
</gene>
<dbReference type="Pfam" id="PF19289">
    <property type="entry name" value="PmbA_TldD_3rd"/>
    <property type="match status" value="1"/>
</dbReference>
<evidence type="ECO:0000256" key="1">
    <source>
        <dbReference type="ARBA" id="ARBA00005836"/>
    </source>
</evidence>
<dbReference type="RefSeq" id="WP_157028343.1">
    <property type="nucleotide sequence ID" value="NZ_WQMS01000020.1"/>
</dbReference>
<dbReference type="InterPro" id="IPR045570">
    <property type="entry name" value="Metalloprtase-TldD/E_cen_dom"/>
</dbReference>
<dbReference type="Pfam" id="PF01523">
    <property type="entry name" value="PmbA_TldD_1st"/>
    <property type="match status" value="1"/>
</dbReference>
<feature type="domain" description="Metalloprotease TldD/E N-terminal" evidence="2">
    <location>
        <begin position="26"/>
        <end position="90"/>
    </location>
</feature>
<evidence type="ECO:0000259" key="4">
    <source>
        <dbReference type="Pfam" id="PF19290"/>
    </source>
</evidence>
<evidence type="ECO:0000313" key="5">
    <source>
        <dbReference type="EMBL" id="MVO79389.1"/>
    </source>
</evidence>
<accession>A0A6I4J3Y9</accession>
<dbReference type="InterPro" id="IPR035068">
    <property type="entry name" value="TldD/PmbA_N"/>
</dbReference>
<evidence type="ECO:0000259" key="3">
    <source>
        <dbReference type="Pfam" id="PF19289"/>
    </source>
</evidence>
<sequence length="448" mass="46288">MLSLADAQSRLSDLVSYARAAGADAADALYHGDRSTDVHVRLGALENVDQSEGEEIGLRVFVGRRSASVSASDLAPESLRTLAERAVAMAGQAPEDRFAGLAPEERLLRGPGPDLDLDDGIEPDPASLKQRALAAEDAARAVAGVSNSEGASASAGRSQIALATSHGFAGGYGASAHSISASMLAERDGQKQRDGAWHWVRHLDALDDAETIGRLAGERAVARLGARKLASGPMPVVFDPRVGGTLIGHLLGAIAGPAITRRTSFLLEALGQPVFGEGITMADDPHRPQGLRSRPFDGEGLPTSAKNLIDAGVLTGWMLDSASARQLELQPTGHAARGVGGPPGVSASNVHVMPGAASRDALIGGIRRGLYVTELIGQGVNGVTGDYSRGAGGFLIEDGALAHPVAEVTIAGNLKDMFRNLSAADDLEFRYAVNTPTLLVEGMTVAGD</sequence>
<dbReference type="SUPFAM" id="SSF111283">
    <property type="entry name" value="Putative modulator of DNA gyrase, PmbA/TldD"/>
    <property type="match status" value="1"/>
</dbReference>
<dbReference type="AlphaFoldDB" id="A0A6I4J3Y9"/>
<dbReference type="Gene3D" id="3.30.2290.10">
    <property type="entry name" value="PmbA/TldD superfamily"/>
    <property type="match status" value="1"/>
</dbReference>
<reference evidence="5 6" key="1">
    <citation type="submission" date="2019-12" db="EMBL/GenBank/DDBJ databases">
        <authorList>
            <person name="Huq M.A."/>
        </authorList>
    </citation>
    <scope>NUCLEOTIDE SEQUENCE [LARGE SCALE GENOMIC DNA]</scope>
    <source>
        <strain evidence="5 6">MAH-20</strain>
    </source>
</reference>
<dbReference type="GO" id="GO:0005829">
    <property type="term" value="C:cytosol"/>
    <property type="evidence" value="ECO:0007669"/>
    <property type="project" value="TreeGrafter"/>
</dbReference>
<feature type="domain" description="Metalloprotease TldD/E C-terminal" evidence="3">
    <location>
        <begin position="231"/>
        <end position="447"/>
    </location>
</feature>
<dbReference type="Pfam" id="PF19290">
    <property type="entry name" value="PmbA_TldD_2nd"/>
    <property type="match status" value="1"/>
</dbReference>
<evidence type="ECO:0000259" key="2">
    <source>
        <dbReference type="Pfam" id="PF01523"/>
    </source>
</evidence>
<name>A0A6I4J3Y9_9SPHN</name>
<dbReference type="InterPro" id="IPR036059">
    <property type="entry name" value="TldD/PmbA_sf"/>
</dbReference>
<keyword evidence="6" id="KW-1185">Reference proteome</keyword>
<dbReference type="Proteomes" id="UP000441389">
    <property type="component" value="Unassembled WGS sequence"/>
</dbReference>
<proteinExistence type="inferred from homology"/>
<dbReference type="InterPro" id="IPR047657">
    <property type="entry name" value="PmbA"/>
</dbReference>
<comment type="caution">
    <text evidence="5">The sequence shown here is derived from an EMBL/GenBank/DDBJ whole genome shotgun (WGS) entry which is preliminary data.</text>
</comment>
<dbReference type="GO" id="GO:0008237">
    <property type="term" value="F:metallopeptidase activity"/>
    <property type="evidence" value="ECO:0007669"/>
    <property type="project" value="InterPro"/>
</dbReference>
<protein>
    <submittedName>
        <fullName evidence="5">TldD/PmbA family protein</fullName>
    </submittedName>
</protein>
<dbReference type="InterPro" id="IPR002510">
    <property type="entry name" value="Metalloprtase-TldD/E_N"/>
</dbReference>
<dbReference type="InterPro" id="IPR045569">
    <property type="entry name" value="Metalloprtase-TldD/E_C"/>
</dbReference>
<dbReference type="GO" id="GO:0006508">
    <property type="term" value="P:proteolysis"/>
    <property type="evidence" value="ECO:0007669"/>
    <property type="project" value="InterPro"/>
</dbReference>
<evidence type="ECO:0000313" key="6">
    <source>
        <dbReference type="Proteomes" id="UP000441389"/>
    </source>
</evidence>
<dbReference type="EMBL" id="WQMS01000020">
    <property type="protein sequence ID" value="MVO79389.1"/>
    <property type="molecule type" value="Genomic_DNA"/>
</dbReference>
<dbReference type="PANTHER" id="PTHR43421">
    <property type="entry name" value="METALLOPROTEASE PMBA"/>
    <property type="match status" value="1"/>
</dbReference>
<dbReference type="PANTHER" id="PTHR43421:SF1">
    <property type="entry name" value="METALLOPROTEASE PMBA"/>
    <property type="match status" value="1"/>
</dbReference>
<feature type="domain" description="Metalloprotease TldD/E central" evidence="4">
    <location>
        <begin position="122"/>
        <end position="224"/>
    </location>
</feature>